<dbReference type="Gene3D" id="3.30.420.10">
    <property type="entry name" value="Ribonuclease H-like superfamily/Ribonuclease H"/>
    <property type="match status" value="1"/>
</dbReference>
<sequence length="384" mass="42822">MSCNAAAVRFSIPEATLRRYIKKQKNEEILPIHGGRFHQTFNKEETATFVDYIREFNARGLGLSSIQIRQLAFQFAEANNIDHRFNKESKFAGPDWLRNFNMTNKLSFRTPEATSTARLMGFNKVAVGRFFDILKDVRLKHGFTSSRIFNADESRLSTVPTKLPKVLTPTGQRRVSKIVSAERGRNTIVVCAMSATGVYVPFLIFARHRMKPELLNGCPPGSKGIAQPIGWMNSDCFIKYLEHFAIHVKYSKDVPVLLIVDNHASHISLGAINFCRENGIVMVGLPPHTSHKLQPLDISFFGPLKTYLAQACDTHLVNHPGEPITDKNIGPLFGTAYGKAATVNNTVKGFQATGIESYNPGIFDDSDYAPAKHLKELLSQIATI</sequence>
<dbReference type="GO" id="GO:0003677">
    <property type="term" value="F:DNA binding"/>
    <property type="evidence" value="ECO:0007669"/>
    <property type="project" value="TreeGrafter"/>
</dbReference>
<gene>
    <name evidence="2" type="ORF">NQ315_007955</name>
</gene>
<dbReference type="InterPro" id="IPR004875">
    <property type="entry name" value="DDE_SF_endonuclease_dom"/>
</dbReference>
<dbReference type="GO" id="GO:0005634">
    <property type="term" value="C:nucleus"/>
    <property type="evidence" value="ECO:0007669"/>
    <property type="project" value="TreeGrafter"/>
</dbReference>
<dbReference type="PANTHER" id="PTHR19303">
    <property type="entry name" value="TRANSPOSON"/>
    <property type="match status" value="1"/>
</dbReference>
<dbReference type="EMBL" id="JANEYG010000352">
    <property type="protein sequence ID" value="KAJ8910117.1"/>
    <property type="molecule type" value="Genomic_DNA"/>
</dbReference>
<reference evidence="2 3" key="1">
    <citation type="journal article" date="2023" name="Insect Mol. Biol.">
        <title>Genome sequencing provides insights into the evolution of gene families encoding plant cell wall-degrading enzymes in longhorned beetles.</title>
        <authorList>
            <person name="Shin N.R."/>
            <person name="Okamura Y."/>
            <person name="Kirsch R."/>
            <person name="Pauchet Y."/>
        </authorList>
    </citation>
    <scope>NUCLEOTIDE SEQUENCE [LARGE SCALE GENOMIC DNA]</scope>
    <source>
        <strain evidence="2">EAD_L_NR</strain>
    </source>
</reference>
<comment type="caution">
    <text evidence="2">The sequence shown here is derived from an EMBL/GenBank/DDBJ whole genome shotgun (WGS) entry which is preliminary data.</text>
</comment>
<dbReference type="InterPro" id="IPR050863">
    <property type="entry name" value="CenT-Element_Derived"/>
</dbReference>
<name>A0AAV8V7Y1_9CUCU</name>
<protein>
    <recommendedName>
        <fullName evidence="1">DDE-1 domain-containing protein</fullName>
    </recommendedName>
</protein>
<dbReference type="Pfam" id="PF03184">
    <property type="entry name" value="DDE_1"/>
    <property type="match status" value="1"/>
</dbReference>
<feature type="domain" description="DDE-1" evidence="1">
    <location>
        <begin position="187"/>
        <end position="317"/>
    </location>
</feature>
<organism evidence="2 3">
    <name type="scientific">Exocentrus adspersus</name>
    <dbReference type="NCBI Taxonomy" id="1586481"/>
    <lineage>
        <taxon>Eukaryota</taxon>
        <taxon>Metazoa</taxon>
        <taxon>Ecdysozoa</taxon>
        <taxon>Arthropoda</taxon>
        <taxon>Hexapoda</taxon>
        <taxon>Insecta</taxon>
        <taxon>Pterygota</taxon>
        <taxon>Neoptera</taxon>
        <taxon>Endopterygota</taxon>
        <taxon>Coleoptera</taxon>
        <taxon>Polyphaga</taxon>
        <taxon>Cucujiformia</taxon>
        <taxon>Chrysomeloidea</taxon>
        <taxon>Cerambycidae</taxon>
        <taxon>Lamiinae</taxon>
        <taxon>Acanthocinini</taxon>
        <taxon>Exocentrus</taxon>
    </lineage>
</organism>
<evidence type="ECO:0000313" key="2">
    <source>
        <dbReference type="EMBL" id="KAJ8910117.1"/>
    </source>
</evidence>
<dbReference type="InterPro" id="IPR036397">
    <property type="entry name" value="RNaseH_sf"/>
</dbReference>
<dbReference type="Proteomes" id="UP001159042">
    <property type="component" value="Unassembled WGS sequence"/>
</dbReference>
<keyword evidence="3" id="KW-1185">Reference proteome</keyword>
<evidence type="ECO:0000259" key="1">
    <source>
        <dbReference type="Pfam" id="PF03184"/>
    </source>
</evidence>
<dbReference type="PANTHER" id="PTHR19303:SF71">
    <property type="entry name" value="ZINC FINGER PHD-TYPE DOMAIN-CONTAINING PROTEIN"/>
    <property type="match status" value="1"/>
</dbReference>
<evidence type="ECO:0000313" key="3">
    <source>
        <dbReference type="Proteomes" id="UP001159042"/>
    </source>
</evidence>
<dbReference type="AlphaFoldDB" id="A0AAV8V7Y1"/>
<accession>A0AAV8V7Y1</accession>
<proteinExistence type="predicted"/>